<sequence>MDRTETTALVRYVKAAFPHQHVDEYTPDAWHAALHHLVAADAREAIDQIAREQRFCSPADICAKVRAIRADRIQRAPIARPDPDARDYRQQLHEHLSAVADQRAIRSDRGEPTPPTESYRQARSALGLTQPQNPRGSRNTRVSEEGYSSDSSNSAQPN</sequence>
<accession>A0A543N6P8</accession>
<gene>
    <name evidence="2" type="ORF">FHX37_4211</name>
</gene>
<comment type="caution">
    <text evidence="2">The sequence shown here is derived from an EMBL/GenBank/DDBJ whole genome shotgun (WGS) entry which is preliminary data.</text>
</comment>
<feature type="compositionally biased region" description="Low complexity" evidence="1">
    <location>
        <begin position="145"/>
        <end position="158"/>
    </location>
</feature>
<dbReference type="Proteomes" id="UP000317422">
    <property type="component" value="Unassembled WGS sequence"/>
</dbReference>
<organism evidence="2 3">
    <name type="scientific">Haloactinospora alba</name>
    <dbReference type="NCBI Taxonomy" id="405555"/>
    <lineage>
        <taxon>Bacteria</taxon>
        <taxon>Bacillati</taxon>
        <taxon>Actinomycetota</taxon>
        <taxon>Actinomycetes</taxon>
        <taxon>Streptosporangiales</taxon>
        <taxon>Nocardiopsidaceae</taxon>
        <taxon>Haloactinospora</taxon>
    </lineage>
</organism>
<evidence type="ECO:0000256" key="1">
    <source>
        <dbReference type="SAM" id="MobiDB-lite"/>
    </source>
</evidence>
<dbReference type="EMBL" id="VFQC01000003">
    <property type="protein sequence ID" value="TQN27491.1"/>
    <property type="molecule type" value="Genomic_DNA"/>
</dbReference>
<feature type="compositionally biased region" description="Polar residues" evidence="1">
    <location>
        <begin position="116"/>
        <end position="140"/>
    </location>
</feature>
<reference evidence="2 3" key="1">
    <citation type="submission" date="2019-06" db="EMBL/GenBank/DDBJ databases">
        <title>Sequencing the genomes of 1000 actinobacteria strains.</title>
        <authorList>
            <person name="Klenk H.-P."/>
        </authorList>
    </citation>
    <scope>NUCLEOTIDE SEQUENCE [LARGE SCALE GENOMIC DNA]</scope>
    <source>
        <strain evidence="2 3">DSM 45015</strain>
    </source>
</reference>
<proteinExistence type="predicted"/>
<dbReference type="RefSeq" id="WP_170181665.1">
    <property type="nucleotide sequence ID" value="NZ_VFQC01000003.1"/>
</dbReference>
<dbReference type="AlphaFoldDB" id="A0A543N6P8"/>
<keyword evidence="3" id="KW-1185">Reference proteome</keyword>
<feature type="region of interest" description="Disordered" evidence="1">
    <location>
        <begin position="97"/>
        <end position="158"/>
    </location>
</feature>
<evidence type="ECO:0000313" key="3">
    <source>
        <dbReference type="Proteomes" id="UP000317422"/>
    </source>
</evidence>
<protein>
    <recommendedName>
        <fullName evidence="4">Replicative helicase inhibitor G39P N-terminal domain-containing protein</fullName>
    </recommendedName>
</protein>
<evidence type="ECO:0000313" key="2">
    <source>
        <dbReference type="EMBL" id="TQN27491.1"/>
    </source>
</evidence>
<name>A0A543N6P8_9ACTN</name>
<evidence type="ECO:0008006" key="4">
    <source>
        <dbReference type="Google" id="ProtNLM"/>
    </source>
</evidence>